<sequence>MLNNMNSCRPSTYPFCVSFSSFRLNLKMESRIKDAVERLDHLYQRLVNYKPLLDQNVLNAEFEIRANFKNLIELLSKRQSSLLIQLHNIAKEKSILIESNIQTIESLRNVLLQSCVTRNEIDSKNSDYVKRAESITLTTDLAPFIAFHMENMQLNKIISTFGRLTSRYPGHFADPNKPSICLPQFFEEEEKEEIRIGNSTLSSTVFNRVQPLCICNDPTLNKWLSLKEHKCKRRNSSDSLSNMGTMKEEEDKASFALKNDYFWFSKLSEKESLQDNFEFNISRVPCCRPDSTLVRTWLELRDSQPPTVEPTSYHKGELYGLNNTLKPSNYSNKSTSDSFDILTNSSRNMSSLKDWLFCDPAELRDMPGLSTKLNHNDGHVGYSVGSSTSEYSTRLVKSSWLIPENTTLSINKNMSTLCIDSSKINDLTKNSLFPEHIFHSGPIDLSRWLRQSLSSSSSSPPPPPQSTDNNSSNLSTEQNQSINEEMNSTTSQTNEVTKMNAIKIIKSSDTLVEYCPKFGICQGGPGGPTCCGGCSLSMKKRNSIDASIQSNTNETSVIGNSSNALNITEMNSCNNNNNSIVSELNRIANSDLKQWIVNDKLEQYDSNVGCYSDRRQQLDSVHPVTQNCLTSSSAPQTNFSDIDMEIDGKGRGGVGELDEPDTLSNRPILLSPSIDINDCKSKEFNEKIFLSSKKSTLLKQKPLSTYAHWLI</sequence>
<accession>A0AA85GBQ4</accession>
<name>A0AA85GBQ4_9TREM</name>
<feature type="region of interest" description="Disordered" evidence="1">
    <location>
        <begin position="451"/>
        <end position="494"/>
    </location>
</feature>
<keyword evidence="2" id="KW-1185">Reference proteome</keyword>
<reference evidence="2" key="1">
    <citation type="submission" date="2022-06" db="EMBL/GenBank/DDBJ databases">
        <authorList>
            <person name="Berger JAMES D."/>
            <person name="Berger JAMES D."/>
        </authorList>
    </citation>
    <scope>NUCLEOTIDE SEQUENCE [LARGE SCALE GENOMIC DNA]</scope>
</reference>
<dbReference type="Proteomes" id="UP000050792">
    <property type="component" value="Unassembled WGS sequence"/>
</dbReference>
<evidence type="ECO:0000256" key="1">
    <source>
        <dbReference type="SAM" id="MobiDB-lite"/>
    </source>
</evidence>
<organism evidence="2 3">
    <name type="scientific">Schistosoma rodhaini</name>
    <dbReference type="NCBI Taxonomy" id="6188"/>
    <lineage>
        <taxon>Eukaryota</taxon>
        <taxon>Metazoa</taxon>
        <taxon>Spiralia</taxon>
        <taxon>Lophotrochozoa</taxon>
        <taxon>Platyhelminthes</taxon>
        <taxon>Trematoda</taxon>
        <taxon>Digenea</taxon>
        <taxon>Strigeidida</taxon>
        <taxon>Schistosomatoidea</taxon>
        <taxon>Schistosomatidae</taxon>
        <taxon>Schistosoma</taxon>
    </lineage>
</organism>
<dbReference type="WBParaSite" id="SRDH1_87900.4">
    <property type="protein sequence ID" value="SRDH1_87900.4"/>
    <property type="gene ID" value="SRDH1_87900"/>
</dbReference>
<protein>
    <submittedName>
        <fullName evidence="3">Uncharacterized protein</fullName>
    </submittedName>
</protein>
<feature type="compositionally biased region" description="Polar residues" evidence="1">
    <location>
        <begin position="474"/>
        <end position="494"/>
    </location>
</feature>
<evidence type="ECO:0000313" key="3">
    <source>
        <dbReference type="WBParaSite" id="SRDH1_87900.4"/>
    </source>
</evidence>
<evidence type="ECO:0000313" key="2">
    <source>
        <dbReference type="Proteomes" id="UP000050792"/>
    </source>
</evidence>
<reference evidence="3" key="2">
    <citation type="submission" date="2023-11" db="UniProtKB">
        <authorList>
            <consortium name="WormBaseParasite"/>
        </authorList>
    </citation>
    <scope>IDENTIFICATION</scope>
</reference>
<dbReference type="AlphaFoldDB" id="A0AA85GBQ4"/>
<proteinExistence type="predicted"/>